<keyword evidence="3" id="KW-0408">Iron</keyword>
<name>A0A1R0GZ15_9FUNG</name>
<comment type="catalytic activity">
    <reaction evidence="5">
        <text>[3Fe-4S](1+)-[protein] + Fe(2+)-[Dph3] = [3Fe-4S](0)-[protein] + Fe(3+)-[Dph3]</text>
        <dbReference type="Rhea" id="RHEA:71235"/>
        <dbReference type="Rhea" id="RHEA-COMP:17996"/>
        <dbReference type="Rhea" id="RHEA-COMP:17997"/>
        <dbReference type="Rhea" id="RHEA-COMP:18002"/>
        <dbReference type="Rhea" id="RHEA-COMP:18003"/>
        <dbReference type="ChEBI" id="CHEBI:29033"/>
        <dbReference type="ChEBI" id="CHEBI:29034"/>
        <dbReference type="ChEBI" id="CHEBI:33751"/>
        <dbReference type="ChEBI" id="CHEBI:47402"/>
        <dbReference type="ChEBI" id="CHEBI:83228"/>
    </reaction>
</comment>
<evidence type="ECO:0000259" key="8">
    <source>
        <dbReference type="PROSITE" id="PS51074"/>
    </source>
</evidence>
<dbReference type="PANTHER" id="PTHR21454:SF31">
    <property type="entry name" value="DIPHTHAMIDE BIOSYNTHESIS PROTEIN 3"/>
    <property type="match status" value="1"/>
</dbReference>
<dbReference type="InterPro" id="IPR036671">
    <property type="entry name" value="DPH_MB_sf"/>
</dbReference>
<comment type="caution">
    <text evidence="9">The sequence shown here is derived from an EMBL/GenBank/DDBJ whole genome shotgun (WGS) entry which is preliminary data.</text>
</comment>
<protein>
    <recommendedName>
        <fullName evidence="6">Diphthamide biosynthesis protein 3</fullName>
    </recommendedName>
</protein>
<dbReference type="OrthoDB" id="66964at2759"/>
<dbReference type="EMBL" id="LSSL01001905">
    <property type="protein sequence ID" value="OLY82117.1"/>
    <property type="molecule type" value="Genomic_DNA"/>
</dbReference>
<dbReference type="SUPFAM" id="SSF144217">
    <property type="entry name" value="CSL zinc finger"/>
    <property type="match status" value="1"/>
</dbReference>
<dbReference type="FunFam" id="3.10.660.10:FF:000001">
    <property type="entry name" value="Diphthamide biosynthesis 3"/>
    <property type="match status" value="1"/>
</dbReference>
<dbReference type="PROSITE" id="PS51074">
    <property type="entry name" value="DPH_MB"/>
    <property type="match status" value="1"/>
</dbReference>
<reference evidence="9 10" key="1">
    <citation type="journal article" date="2016" name="Mol. Biol. Evol.">
        <title>Genome-Wide Survey of Gut Fungi (Harpellales) Reveals the First Horizontally Transferred Ubiquitin Gene from a Mosquito Host.</title>
        <authorList>
            <person name="Wang Y."/>
            <person name="White M.M."/>
            <person name="Kvist S."/>
            <person name="Moncalvo J.M."/>
        </authorList>
    </citation>
    <scope>NUCLEOTIDE SEQUENCE [LARGE SCALE GENOMIC DNA]</scope>
    <source>
        <strain evidence="9 10">ALG-7-W6</strain>
    </source>
</reference>
<keyword evidence="10" id="KW-1185">Reference proteome</keyword>
<proteinExistence type="inferred from homology"/>
<gene>
    <name evidence="9" type="ORF">AYI68_g3769</name>
</gene>
<dbReference type="GO" id="GO:0017183">
    <property type="term" value="P:protein histidyl modification to diphthamide"/>
    <property type="evidence" value="ECO:0007669"/>
    <property type="project" value="UniProtKB-UniPathway"/>
</dbReference>
<dbReference type="Proteomes" id="UP000187455">
    <property type="component" value="Unassembled WGS sequence"/>
</dbReference>
<evidence type="ECO:0000313" key="10">
    <source>
        <dbReference type="Proteomes" id="UP000187455"/>
    </source>
</evidence>
<dbReference type="STRING" id="133383.A0A1R0GZ15"/>
<keyword evidence="2" id="KW-0479">Metal-binding</keyword>
<dbReference type="UniPathway" id="UPA00559"/>
<dbReference type="InterPro" id="IPR044248">
    <property type="entry name" value="DPH3/4-like"/>
</dbReference>
<evidence type="ECO:0000256" key="5">
    <source>
        <dbReference type="ARBA" id="ARBA00036267"/>
    </source>
</evidence>
<comment type="catalytic activity">
    <reaction evidence="7">
        <text>2 [3Fe-4S](0)-[protein] + 2 Fe(2+)-[Dph3] + NADH = 2 [4Fe-4S](1+)-[protein] + 2 [Dph3] + NAD(+) + H(+)</text>
        <dbReference type="Rhea" id="RHEA:71239"/>
        <dbReference type="Rhea" id="RHEA-COMP:17997"/>
        <dbReference type="Rhea" id="RHEA-COMP:17998"/>
        <dbReference type="Rhea" id="RHEA-COMP:18001"/>
        <dbReference type="Rhea" id="RHEA-COMP:18002"/>
        <dbReference type="ChEBI" id="CHEBI:15378"/>
        <dbReference type="ChEBI" id="CHEBI:29033"/>
        <dbReference type="ChEBI" id="CHEBI:33723"/>
        <dbReference type="ChEBI" id="CHEBI:47402"/>
        <dbReference type="ChEBI" id="CHEBI:57540"/>
        <dbReference type="ChEBI" id="CHEBI:57945"/>
        <dbReference type="ChEBI" id="CHEBI:83228"/>
    </reaction>
</comment>
<evidence type="ECO:0000256" key="1">
    <source>
        <dbReference type="ARBA" id="ARBA00005156"/>
    </source>
</evidence>
<evidence type="ECO:0000256" key="7">
    <source>
        <dbReference type="ARBA" id="ARBA00048125"/>
    </source>
</evidence>
<organism evidence="9 10">
    <name type="scientific">Smittium mucronatum</name>
    <dbReference type="NCBI Taxonomy" id="133383"/>
    <lineage>
        <taxon>Eukaryota</taxon>
        <taxon>Fungi</taxon>
        <taxon>Fungi incertae sedis</taxon>
        <taxon>Zoopagomycota</taxon>
        <taxon>Kickxellomycotina</taxon>
        <taxon>Harpellomycetes</taxon>
        <taxon>Harpellales</taxon>
        <taxon>Legeriomycetaceae</taxon>
        <taxon>Smittium</taxon>
    </lineage>
</organism>
<sequence>MNVYDTVEIEDMEFDEDLGLYKYPCPCGDVFQITLDELYDGEDIAKCPSCSLLLRVVYDPEDFADDQQDLEFDSRVLIS</sequence>
<dbReference type="PANTHER" id="PTHR21454">
    <property type="entry name" value="DPH3 HOMOLOG-RELATED"/>
    <property type="match status" value="1"/>
</dbReference>
<evidence type="ECO:0000256" key="6">
    <source>
        <dbReference type="ARBA" id="ARBA00041070"/>
    </source>
</evidence>
<evidence type="ECO:0000256" key="3">
    <source>
        <dbReference type="ARBA" id="ARBA00023004"/>
    </source>
</evidence>
<evidence type="ECO:0000256" key="2">
    <source>
        <dbReference type="ARBA" id="ARBA00022723"/>
    </source>
</evidence>
<comment type="similarity">
    <text evidence="4">Belongs to the DPH3 family.</text>
</comment>
<feature type="domain" description="DPH-type MB" evidence="8">
    <location>
        <begin position="3"/>
        <end position="59"/>
    </location>
</feature>
<dbReference type="Gene3D" id="3.10.660.10">
    <property type="entry name" value="DPH Zinc finger"/>
    <property type="match status" value="1"/>
</dbReference>
<dbReference type="AlphaFoldDB" id="A0A1R0GZ15"/>
<comment type="pathway">
    <text evidence="1">Protein modification; peptidyl-diphthamide biosynthesis.</text>
</comment>
<dbReference type="InterPro" id="IPR007872">
    <property type="entry name" value="DPH_MB_dom"/>
</dbReference>
<evidence type="ECO:0000313" key="9">
    <source>
        <dbReference type="EMBL" id="OLY82117.1"/>
    </source>
</evidence>
<accession>A0A1R0GZ15</accession>
<dbReference type="Pfam" id="PF05207">
    <property type="entry name" value="Zn_ribbon_CSL"/>
    <property type="match status" value="1"/>
</dbReference>
<evidence type="ECO:0000256" key="4">
    <source>
        <dbReference type="ARBA" id="ARBA00024032"/>
    </source>
</evidence>
<dbReference type="GO" id="GO:0046872">
    <property type="term" value="F:metal ion binding"/>
    <property type="evidence" value="ECO:0007669"/>
    <property type="project" value="UniProtKB-KW"/>
</dbReference>